<reference evidence="1 2" key="1">
    <citation type="submission" date="2013-08" db="EMBL/GenBank/DDBJ databases">
        <title>The genome sequence of Skermanella stibiiresistens.</title>
        <authorList>
            <person name="Zhu W."/>
            <person name="Wang G."/>
        </authorList>
    </citation>
    <scope>NUCLEOTIDE SEQUENCE [LARGE SCALE GENOMIC DNA]</scope>
    <source>
        <strain evidence="1 2">SB22</strain>
    </source>
</reference>
<dbReference type="Proteomes" id="UP000019486">
    <property type="component" value="Unassembled WGS sequence"/>
</dbReference>
<keyword evidence="2" id="KW-1185">Reference proteome</keyword>
<evidence type="ECO:0000313" key="2">
    <source>
        <dbReference type="Proteomes" id="UP000019486"/>
    </source>
</evidence>
<proteinExistence type="predicted"/>
<name>W9HA34_9PROT</name>
<accession>W9HA34</accession>
<gene>
    <name evidence="1" type="ORF">N825_32700</name>
</gene>
<dbReference type="EMBL" id="AVFL01000006">
    <property type="protein sequence ID" value="EWY40688.1"/>
    <property type="molecule type" value="Genomic_DNA"/>
</dbReference>
<organism evidence="1 2">
    <name type="scientific">Skermanella stibiiresistens SB22</name>
    <dbReference type="NCBI Taxonomy" id="1385369"/>
    <lineage>
        <taxon>Bacteria</taxon>
        <taxon>Pseudomonadati</taxon>
        <taxon>Pseudomonadota</taxon>
        <taxon>Alphaproteobacteria</taxon>
        <taxon>Rhodospirillales</taxon>
        <taxon>Azospirillaceae</taxon>
        <taxon>Skermanella</taxon>
    </lineage>
</organism>
<evidence type="ECO:0000313" key="1">
    <source>
        <dbReference type="EMBL" id="EWY40688.1"/>
    </source>
</evidence>
<protein>
    <submittedName>
        <fullName evidence="1">Uncharacterized protein</fullName>
    </submittedName>
</protein>
<sequence>MTSSGDPSSPSAWRGGWWNTNRTMTAVSIAVSE</sequence>
<dbReference type="AlphaFoldDB" id="W9HA34"/>
<comment type="caution">
    <text evidence="1">The sequence shown here is derived from an EMBL/GenBank/DDBJ whole genome shotgun (WGS) entry which is preliminary data.</text>
</comment>